<dbReference type="Pfam" id="PF00412">
    <property type="entry name" value="LIM"/>
    <property type="match status" value="2"/>
</dbReference>
<proteinExistence type="predicted"/>
<keyword evidence="1 5" id="KW-0479">Metal-binding</keyword>
<keyword evidence="3 5" id="KW-0862">Zinc</keyword>
<dbReference type="SMART" id="SM00132">
    <property type="entry name" value="LIM"/>
    <property type="match status" value="2"/>
</dbReference>
<feature type="region of interest" description="Disordered" evidence="6">
    <location>
        <begin position="141"/>
        <end position="170"/>
    </location>
</feature>
<feature type="compositionally biased region" description="Basic and acidic residues" evidence="6">
    <location>
        <begin position="103"/>
        <end position="113"/>
    </location>
</feature>
<dbReference type="CDD" id="cd08368">
    <property type="entry name" value="LIM"/>
    <property type="match status" value="1"/>
</dbReference>
<dbReference type="GO" id="GO:0005634">
    <property type="term" value="C:nucleus"/>
    <property type="evidence" value="ECO:0007669"/>
    <property type="project" value="TreeGrafter"/>
</dbReference>
<name>A0A1X7R9E7_9SACH</name>
<dbReference type="OrthoDB" id="1112565at2759"/>
<evidence type="ECO:0000256" key="2">
    <source>
        <dbReference type="ARBA" id="ARBA00022737"/>
    </source>
</evidence>
<sequence length="612" mass="68663">MYSGLYSSPFPKLNPNVRYRTVFERAGFDTNNGNSNSNNNSSSTSDTPPHNHSHQHQHDSSRLGSGANTPTKSIPTNGIPMSTPNTAGQNISRPQPGNNNNFDEYRSVNDRNRISPPHDNSIEMVDSSLHEDPYVVPVVTTTASTKSSSSSRNPHHSQEPFNFETNNTDDVNEDMNPIDRSFMMLTQNDSHSIISQSRKNSNHGINMNNHISRGNSNVDQSITSSHSSTSSHFKRLPSPVQELDLGFKIPTVLVNEPNNNDSNNNNIESLKTDSVNFEPDHILTKQVTDEHSSENNEVQLDFQQEEHASDTIVSKNLQVEQLIAELDDVSFSRNEQISQTLLSGHNGSSSNSDESSSSKTTSVSIEDPRMKKSSAYLSGFPLRSQGSSPPSKDSDNDSFNSGTNPKATGTFDGTPTFFKFASKDKLFSQPDLPEDKDIQQQMPEIKYAPGEGPCRLCGKDILEKGVFSKNENELSGQWHRNCFRCSNCSIKFNKKVPCYILNDKPYCQQHYHEENHSICQVCSRFIEGECLENDNMERFHIDCLKCFICKKIIENDYFIFNDEVPICADHDMDVLIENGLTNADFNDTKANETLKRNNTLSKRRTRVISFMD</sequence>
<feature type="compositionally biased region" description="Polar residues" evidence="6">
    <location>
        <begin position="402"/>
        <end position="412"/>
    </location>
</feature>
<dbReference type="PROSITE" id="PS00478">
    <property type="entry name" value="LIM_DOMAIN_1"/>
    <property type="match status" value="2"/>
</dbReference>
<dbReference type="PANTHER" id="PTHR24205">
    <property type="entry name" value="FOUR AND A HALF LIM DOMAINS PROTEIN"/>
    <property type="match status" value="1"/>
</dbReference>
<feature type="compositionally biased region" description="Polar residues" evidence="6">
    <location>
        <begin position="62"/>
        <end position="102"/>
    </location>
</feature>
<feature type="compositionally biased region" description="Low complexity" evidence="6">
    <location>
        <begin position="141"/>
        <end position="151"/>
    </location>
</feature>
<feature type="region of interest" description="Disordered" evidence="6">
    <location>
        <begin position="341"/>
        <end position="412"/>
    </location>
</feature>
<reference evidence="8 9" key="1">
    <citation type="submission" date="2017-04" db="EMBL/GenBank/DDBJ databases">
        <authorList>
            <person name="Afonso C.L."/>
            <person name="Miller P.J."/>
            <person name="Scott M.A."/>
            <person name="Spackman E."/>
            <person name="Goraichik I."/>
            <person name="Dimitrov K.M."/>
            <person name="Suarez D.L."/>
            <person name="Swayne D.E."/>
        </authorList>
    </citation>
    <scope>NUCLEOTIDE SEQUENCE [LARGE SCALE GENOMIC DNA]</scope>
</reference>
<dbReference type="Gene3D" id="2.10.110.10">
    <property type="entry name" value="Cysteine Rich Protein"/>
    <property type="match status" value="2"/>
</dbReference>
<dbReference type="GO" id="GO:0030695">
    <property type="term" value="F:GTPase regulator activity"/>
    <property type="evidence" value="ECO:0007669"/>
    <property type="project" value="UniProtKB-ARBA"/>
</dbReference>
<dbReference type="EMBL" id="FXLY01000011">
    <property type="protein sequence ID" value="SMN22298.1"/>
    <property type="molecule type" value="Genomic_DNA"/>
</dbReference>
<dbReference type="STRING" id="1789683.A0A1X7R9E7"/>
<evidence type="ECO:0000256" key="1">
    <source>
        <dbReference type="ARBA" id="ARBA00022723"/>
    </source>
</evidence>
<dbReference type="PROSITE" id="PS50023">
    <property type="entry name" value="LIM_DOMAIN_2"/>
    <property type="match status" value="1"/>
</dbReference>
<evidence type="ECO:0000313" key="8">
    <source>
        <dbReference type="EMBL" id="SMN22298.1"/>
    </source>
</evidence>
<evidence type="ECO:0000313" key="9">
    <source>
        <dbReference type="Proteomes" id="UP000196158"/>
    </source>
</evidence>
<dbReference type="AlphaFoldDB" id="A0A1X7R9E7"/>
<gene>
    <name evidence="8" type="ORF">KASA_0H00803G</name>
</gene>
<keyword evidence="9" id="KW-1185">Reference proteome</keyword>
<feature type="compositionally biased region" description="Low complexity" evidence="6">
    <location>
        <begin position="29"/>
        <end position="50"/>
    </location>
</feature>
<dbReference type="InterPro" id="IPR001781">
    <property type="entry name" value="Znf_LIM"/>
</dbReference>
<evidence type="ECO:0000259" key="7">
    <source>
        <dbReference type="PROSITE" id="PS50023"/>
    </source>
</evidence>
<feature type="compositionally biased region" description="Polar residues" evidence="6">
    <location>
        <begin position="159"/>
        <end position="169"/>
    </location>
</feature>
<feature type="region of interest" description="Disordered" evidence="6">
    <location>
        <begin position="27"/>
        <end position="123"/>
    </location>
</feature>
<feature type="compositionally biased region" description="Low complexity" evidence="6">
    <location>
        <begin position="343"/>
        <end position="364"/>
    </location>
</feature>
<dbReference type="GO" id="GO:0046872">
    <property type="term" value="F:metal ion binding"/>
    <property type="evidence" value="ECO:0007669"/>
    <property type="project" value="UniProtKB-KW"/>
</dbReference>
<dbReference type="CDD" id="cd09397">
    <property type="entry name" value="LIM1_UF1"/>
    <property type="match status" value="1"/>
</dbReference>
<protein>
    <submittedName>
        <fullName evidence="8">Similar to Saccharomyces cerevisiae YKR090W PXL1 LIM domain-containing protein that localizes to sites of polarized growth</fullName>
    </submittedName>
</protein>
<dbReference type="SUPFAM" id="SSF57716">
    <property type="entry name" value="Glucocorticoid receptor-like (DNA-binding domain)"/>
    <property type="match status" value="1"/>
</dbReference>
<organism evidence="8 9">
    <name type="scientific">Maudiozyma saulgeensis</name>
    <dbReference type="NCBI Taxonomy" id="1789683"/>
    <lineage>
        <taxon>Eukaryota</taxon>
        <taxon>Fungi</taxon>
        <taxon>Dikarya</taxon>
        <taxon>Ascomycota</taxon>
        <taxon>Saccharomycotina</taxon>
        <taxon>Saccharomycetes</taxon>
        <taxon>Saccharomycetales</taxon>
        <taxon>Saccharomycetaceae</taxon>
        <taxon>Maudiozyma</taxon>
    </lineage>
</organism>
<keyword evidence="4 5" id="KW-0440">LIM domain</keyword>
<accession>A0A1X7R9E7</accession>
<feature type="domain" description="LIM zinc-binding" evidence="7">
    <location>
        <begin position="452"/>
        <end position="517"/>
    </location>
</feature>
<dbReference type="PANTHER" id="PTHR24205:SF16">
    <property type="entry name" value="GH01042P-RELATED"/>
    <property type="match status" value="1"/>
</dbReference>
<evidence type="ECO:0000256" key="3">
    <source>
        <dbReference type="ARBA" id="ARBA00022833"/>
    </source>
</evidence>
<keyword evidence="2" id="KW-0677">Repeat</keyword>
<evidence type="ECO:0000256" key="4">
    <source>
        <dbReference type="ARBA" id="ARBA00023038"/>
    </source>
</evidence>
<feature type="compositionally biased region" description="Low complexity" evidence="6">
    <location>
        <begin position="387"/>
        <end position="401"/>
    </location>
</feature>
<evidence type="ECO:0000256" key="6">
    <source>
        <dbReference type="SAM" id="MobiDB-lite"/>
    </source>
</evidence>
<dbReference type="GO" id="GO:0003712">
    <property type="term" value="F:transcription coregulator activity"/>
    <property type="evidence" value="ECO:0007669"/>
    <property type="project" value="TreeGrafter"/>
</dbReference>
<evidence type="ECO:0000256" key="5">
    <source>
        <dbReference type="PROSITE-ProRule" id="PRU00125"/>
    </source>
</evidence>
<dbReference type="Proteomes" id="UP000196158">
    <property type="component" value="Unassembled WGS sequence"/>
</dbReference>